<evidence type="ECO:0000313" key="1">
    <source>
        <dbReference type="EMBL" id="AXY77459.1"/>
    </source>
</evidence>
<sequence>MRVYQLRHYEVLLNDQQGEELELLIQYEKLCSRLLTTKALAFSNTVEIARIRHYRMERRATRIHRILSETIPPFSFLINKN</sequence>
<proteinExistence type="predicted"/>
<organism evidence="1 2">
    <name type="scientific">Paraflavitalea soli</name>
    <dbReference type="NCBI Taxonomy" id="2315862"/>
    <lineage>
        <taxon>Bacteria</taxon>
        <taxon>Pseudomonadati</taxon>
        <taxon>Bacteroidota</taxon>
        <taxon>Chitinophagia</taxon>
        <taxon>Chitinophagales</taxon>
        <taxon>Chitinophagaceae</taxon>
        <taxon>Paraflavitalea</taxon>
    </lineage>
</organism>
<dbReference type="OrthoDB" id="674288at2"/>
<dbReference type="Proteomes" id="UP000263900">
    <property type="component" value="Chromosome"/>
</dbReference>
<evidence type="ECO:0000313" key="2">
    <source>
        <dbReference type="Proteomes" id="UP000263900"/>
    </source>
</evidence>
<dbReference type="EMBL" id="CP032157">
    <property type="protein sequence ID" value="AXY77459.1"/>
    <property type="molecule type" value="Genomic_DNA"/>
</dbReference>
<reference evidence="1 2" key="1">
    <citation type="submission" date="2018-09" db="EMBL/GenBank/DDBJ databases">
        <title>Genome sequencing of strain 6GH32-13.</title>
        <authorList>
            <person name="Weon H.-Y."/>
            <person name="Heo J."/>
            <person name="Kwon S.-W."/>
        </authorList>
    </citation>
    <scope>NUCLEOTIDE SEQUENCE [LARGE SCALE GENOMIC DNA]</scope>
    <source>
        <strain evidence="1 2">5GH32-13</strain>
    </source>
</reference>
<name>A0A3B7MW74_9BACT</name>
<protein>
    <submittedName>
        <fullName evidence="1">Uncharacterized protein</fullName>
    </submittedName>
</protein>
<gene>
    <name evidence="1" type="ORF">D3H65_27285</name>
</gene>
<dbReference type="KEGG" id="pseg:D3H65_27285"/>
<keyword evidence="2" id="KW-1185">Reference proteome</keyword>
<dbReference type="RefSeq" id="WP_119053335.1">
    <property type="nucleotide sequence ID" value="NZ_CP032157.1"/>
</dbReference>
<dbReference type="AlphaFoldDB" id="A0A3B7MW74"/>
<accession>A0A3B7MW74</accession>